<reference evidence="7 8" key="1">
    <citation type="submission" date="2016-10" db="EMBL/GenBank/DDBJ databases">
        <authorList>
            <person name="de Groot N.N."/>
        </authorList>
    </citation>
    <scope>NUCLEOTIDE SEQUENCE [LARGE SCALE GENOMIC DNA]</scope>
    <source>
        <strain evidence="7 8">CGMCC 4.2023</strain>
    </source>
</reference>
<organism evidence="7 8">
    <name type="scientific">Actinacidiphila yanglinensis</name>
    <dbReference type="NCBI Taxonomy" id="310779"/>
    <lineage>
        <taxon>Bacteria</taxon>
        <taxon>Bacillati</taxon>
        <taxon>Actinomycetota</taxon>
        <taxon>Actinomycetes</taxon>
        <taxon>Kitasatosporales</taxon>
        <taxon>Streptomycetaceae</taxon>
        <taxon>Actinacidiphila</taxon>
    </lineage>
</organism>
<evidence type="ECO:0000256" key="2">
    <source>
        <dbReference type="ARBA" id="ARBA00022741"/>
    </source>
</evidence>
<proteinExistence type="predicted"/>
<sequence length="547" mass="55224">MLDANGPRPEGLRLDEVGRRYGLRGPWVLRDVTLDAPGGSLVRVEGANGSGKSTLLRIVAGVDRPTSGRLLGRPAAGTAYVPERFPAALPFPVLRYLTHLGAIRGLPPDLARARAQHWLERFGVAGHARTPLDQLSKGTSQKVAVAQALLADPELLVLDEAWTGLDTSARAVLDDVVRERAGAGATVFYVDHDPHRLAGEATAVYAVAGGGEVRQVAGGAGPYPYRDTAAGHVVIEAAGDGEVPPAVRPFGPRPAVGGRLTVEAPAGESDGVLRALLGAEPPWHIEAVRTSAPPPGPPVPGATPPARETAGAAPAGRPRRTLGALVRYQSDLMLRSHRWLPPLLLYGAVMGIGVAGGQPLLGSLGYAGALLLPVAAWLVRVCATGEPGAARACTASAVGPGRAHLGALLAALAASTLLALAGTGVVAVVSGAHTDDLTVAVPVGPAVLAGLMAAAVSVLLGTAVGALTNPPLLPGTGWSVLVTGFFAGAVLLTTGSPAQAAVTSLVHGSQTGAVHYPVVALVGATCAAVAALWVSVRAVARLGAARP</sequence>
<dbReference type="Proteomes" id="UP000236754">
    <property type="component" value="Unassembled WGS sequence"/>
</dbReference>
<keyword evidence="8" id="KW-1185">Reference proteome</keyword>
<dbReference type="SUPFAM" id="SSF52540">
    <property type="entry name" value="P-loop containing nucleoside triphosphate hydrolases"/>
    <property type="match status" value="1"/>
</dbReference>
<dbReference type="InterPro" id="IPR003439">
    <property type="entry name" value="ABC_transporter-like_ATP-bd"/>
</dbReference>
<feature type="compositionally biased region" description="Low complexity" evidence="4">
    <location>
        <begin position="304"/>
        <end position="316"/>
    </location>
</feature>
<dbReference type="AlphaFoldDB" id="A0A1H5XBB5"/>
<protein>
    <submittedName>
        <fullName evidence="7">ABC-type multidrug transport system, ATPase component</fullName>
    </submittedName>
</protein>
<dbReference type="Pfam" id="PF00005">
    <property type="entry name" value="ABC_tran"/>
    <property type="match status" value="1"/>
</dbReference>
<dbReference type="GO" id="GO:0005524">
    <property type="term" value="F:ATP binding"/>
    <property type="evidence" value="ECO:0007669"/>
    <property type="project" value="UniProtKB-KW"/>
</dbReference>
<feature type="domain" description="ABC transporter" evidence="6">
    <location>
        <begin position="12"/>
        <end position="235"/>
    </location>
</feature>
<keyword evidence="5" id="KW-0472">Membrane</keyword>
<dbReference type="InterPro" id="IPR027417">
    <property type="entry name" value="P-loop_NTPase"/>
</dbReference>
<name>A0A1H5XBB5_9ACTN</name>
<dbReference type="PANTHER" id="PTHR42939:SF1">
    <property type="entry name" value="ABC TRANSPORTER ATP-BINDING PROTEIN ALBC-RELATED"/>
    <property type="match status" value="1"/>
</dbReference>
<feature type="region of interest" description="Disordered" evidence="4">
    <location>
        <begin position="290"/>
        <end position="316"/>
    </location>
</feature>
<keyword evidence="5" id="KW-1133">Transmembrane helix</keyword>
<keyword evidence="1" id="KW-0813">Transport</keyword>
<evidence type="ECO:0000256" key="4">
    <source>
        <dbReference type="SAM" id="MobiDB-lite"/>
    </source>
</evidence>
<gene>
    <name evidence="7" type="ORF">SAMN05216223_103187</name>
</gene>
<evidence type="ECO:0000256" key="3">
    <source>
        <dbReference type="ARBA" id="ARBA00022840"/>
    </source>
</evidence>
<feature type="compositionally biased region" description="Pro residues" evidence="4">
    <location>
        <begin position="292"/>
        <end position="303"/>
    </location>
</feature>
<feature type="transmembrane region" description="Helical" evidence="5">
    <location>
        <begin position="480"/>
        <end position="502"/>
    </location>
</feature>
<evidence type="ECO:0000313" key="7">
    <source>
        <dbReference type="EMBL" id="SEG09029.1"/>
    </source>
</evidence>
<dbReference type="Gene3D" id="3.40.50.300">
    <property type="entry name" value="P-loop containing nucleotide triphosphate hydrolases"/>
    <property type="match status" value="1"/>
</dbReference>
<feature type="transmembrane region" description="Helical" evidence="5">
    <location>
        <begin position="514"/>
        <end position="536"/>
    </location>
</feature>
<accession>A0A1H5XBB5</accession>
<dbReference type="PANTHER" id="PTHR42939">
    <property type="entry name" value="ABC TRANSPORTER ATP-BINDING PROTEIN ALBC-RELATED"/>
    <property type="match status" value="1"/>
</dbReference>
<evidence type="ECO:0000259" key="6">
    <source>
        <dbReference type="PROSITE" id="PS50893"/>
    </source>
</evidence>
<feature type="transmembrane region" description="Helical" evidence="5">
    <location>
        <begin position="404"/>
        <end position="427"/>
    </location>
</feature>
<keyword evidence="3" id="KW-0067">ATP-binding</keyword>
<feature type="transmembrane region" description="Helical" evidence="5">
    <location>
        <begin position="364"/>
        <end position="383"/>
    </location>
</feature>
<dbReference type="InterPro" id="IPR051782">
    <property type="entry name" value="ABC_Transporter_VariousFunc"/>
</dbReference>
<dbReference type="GO" id="GO:0016887">
    <property type="term" value="F:ATP hydrolysis activity"/>
    <property type="evidence" value="ECO:0007669"/>
    <property type="project" value="InterPro"/>
</dbReference>
<dbReference type="RefSeq" id="WP_322973575.1">
    <property type="nucleotide sequence ID" value="NZ_FNVU01000003.1"/>
</dbReference>
<keyword evidence="2" id="KW-0547">Nucleotide-binding</keyword>
<keyword evidence="5" id="KW-0812">Transmembrane</keyword>
<feature type="transmembrane region" description="Helical" evidence="5">
    <location>
        <begin position="447"/>
        <end position="468"/>
    </location>
</feature>
<evidence type="ECO:0000313" key="8">
    <source>
        <dbReference type="Proteomes" id="UP000236754"/>
    </source>
</evidence>
<dbReference type="PROSITE" id="PS50893">
    <property type="entry name" value="ABC_TRANSPORTER_2"/>
    <property type="match status" value="1"/>
</dbReference>
<dbReference type="EMBL" id="FNVU01000003">
    <property type="protein sequence ID" value="SEG09029.1"/>
    <property type="molecule type" value="Genomic_DNA"/>
</dbReference>
<evidence type="ECO:0000256" key="5">
    <source>
        <dbReference type="SAM" id="Phobius"/>
    </source>
</evidence>
<evidence type="ECO:0000256" key="1">
    <source>
        <dbReference type="ARBA" id="ARBA00022448"/>
    </source>
</evidence>